<dbReference type="AlphaFoldDB" id="A0A917BDY4"/>
<protein>
    <submittedName>
        <fullName evidence="1">Aldose 1-epimerase</fullName>
    </submittedName>
</protein>
<evidence type="ECO:0000313" key="1">
    <source>
        <dbReference type="EMBL" id="GGF39368.1"/>
    </source>
</evidence>
<dbReference type="InterPro" id="IPR014718">
    <property type="entry name" value="GH-type_carb-bd"/>
</dbReference>
<reference evidence="1" key="1">
    <citation type="journal article" date="2014" name="Int. J. Syst. Evol. Microbiol.">
        <title>Complete genome sequence of Corynebacterium casei LMG S-19264T (=DSM 44701T), isolated from a smear-ripened cheese.</title>
        <authorList>
            <consortium name="US DOE Joint Genome Institute (JGI-PGF)"/>
            <person name="Walter F."/>
            <person name="Albersmeier A."/>
            <person name="Kalinowski J."/>
            <person name="Ruckert C."/>
        </authorList>
    </citation>
    <scope>NUCLEOTIDE SEQUENCE</scope>
    <source>
        <strain evidence="1">CGMCC 1.12160</strain>
    </source>
</reference>
<dbReference type="InterPro" id="IPR011013">
    <property type="entry name" value="Gal_mutarotase_sf_dom"/>
</dbReference>
<evidence type="ECO:0000313" key="2">
    <source>
        <dbReference type="Proteomes" id="UP000605670"/>
    </source>
</evidence>
<dbReference type="PANTHER" id="PTHR10091:SF0">
    <property type="entry name" value="GALACTOSE MUTAROTASE"/>
    <property type="match status" value="1"/>
</dbReference>
<sequence>MSINGQVTRLRAGDYEATVAAVGASLLTLTHRGRHLVQPALADALNEGYQGRTLVPWANRVVGGHYEVGGTTYELPVNEPATGAALHGLGAFQAWVAEGVAPHRVTWVLDLPASYGYPFDVLCRADYVLDAADGLTVTVSGTNQGDRPAPFGPSTHPYLSCDDRPLDECTLRLPARAAMLTDARLSPTEVVPVAGTQLDFLAPTPVLDRMVDNAYTDLPEGTWEVELTHPEAVGVRMTSDARWVQLYTGDRIGRRGAAVEPMTCPPDAFNIDPGGVLLAPGDSRALTLTIDVLDR</sequence>
<name>A0A917BDY4_9MICO</name>
<reference evidence="1" key="2">
    <citation type="submission" date="2020-09" db="EMBL/GenBank/DDBJ databases">
        <authorList>
            <person name="Sun Q."/>
            <person name="Zhou Y."/>
        </authorList>
    </citation>
    <scope>NUCLEOTIDE SEQUENCE</scope>
    <source>
        <strain evidence="1">CGMCC 1.12160</strain>
    </source>
</reference>
<dbReference type="Proteomes" id="UP000605670">
    <property type="component" value="Unassembled WGS sequence"/>
</dbReference>
<dbReference type="Gene3D" id="2.70.98.10">
    <property type="match status" value="1"/>
</dbReference>
<gene>
    <name evidence="1" type="primary">yihR</name>
    <name evidence="1" type="ORF">GCM10011366_03740</name>
</gene>
<dbReference type="GO" id="GO:0006006">
    <property type="term" value="P:glucose metabolic process"/>
    <property type="evidence" value="ECO:0007669"/>
    <property type="project" value="TreeGrafter"/>
</dbReference>
<dbReference type="Pfam" id="PF01263">
    <property type="entry name" value="Aldose_epim"/>
    <property type="match status" value="1"/>
</dbReference>
<dbReference type="NCBIfam" id="NF011719">
    <property type="entry name" value="PRK15172.1"/>
    <property type="match status" value="1"/>
</dbReference>
<dbReference type="PANTHER" id="PTHR10091">
    <property type="entry name" value="ALDOSE-1-EPIMERASE"/>
    <property type="match status" value="1"/>
</dbReference>
<dbReference type="GO" id="GO:0004034">
    <property type="term" value="F:aldose 1-epimerase activity"/>
    <property type="evidence" value="ECO:0007669"/>
    <property type="project" value="TreeGrafter"/>
</dbReference>
<organism evidence="1 2">
    <name type="scientific">Ornithinimicrobium tianjinense</name>
    <dbReference type="NCBI Taxonomy" id="1195761"/>
    <lineage>
        <taxon>Bacteria</taxon>
        <taxon>Bacillati</taxon>
        <taxon>Actinomycetota</taxon>
        <taxon>Actinomycetes</taxon>
        <taxon>Micrococcales</taxon>
        <taxon>Ornithinimicrobiaceae</taxon>
        <taxon>Ornithinimicrobium</taxon>
    </lineage>
</organism>
<dbReference type="GO" id="GO:0033499">
    <property type="term" value="P:galactose catabolic process via UDP-galactose, Leloir pathway"/>
    <property type="evidence" value="ECO:0007669"/>
    <property type="project" value="TreeGrafter"/>
</dbReference>
<dbReference type="RefSeq" id="WP_188427907.1">
    <property type="nucleotide sequence ID" value="NZ_BAABKH010000010.1"/>
</dbReference>
<dbReference type="InterPro" id="IPR008183">
    <property type="entry name" value="Aldose_1/G6P_1-epimerase"/>
</dbReference>
<dbReference type="GO" id="GO:0030246">
    <property type="term" value="F:carbohydrate binding"/>
    <property type="evidence" value="ECO:0007669"/>
    <property type="project" value="InterPro"/>
</dbReference>
<proteinExistence type="predicted"/>
<comment type="caution">
    <text evidence="1">The sequence shown here is derived from an EMBL/GenBank/DDBJ whole genome shotgun (WGS) entry which is preliminary data.</text>
</comment>
<dbReference type="EMBL" id="BMEM01000001">
    <property type="protein sequence ID" value="GGF39368.1"/>
    <property type="molecule type" value="Genomic_DNA"/>
</dbReference>
<dbReference type="SUPFAM" id="SSF74650">
    <property type="entry name" value="Galactose mutarotase-like"/>
    <property type="match status" value="1"/>
</dbReference>
<keyword evidence="2" id="KW-1185">Reference proteome</keyword>
<accession>A0A917BDY4</accession>